<dbReference type="RefSeq" id="WP_114523167.1">
    <property type="nucleotide sequence ID" value="NZ_AP019195.1"/>
</dbReference>
<evidence type="ECO:0000256" key="1">
    <source>
        <dbReference type="ARBA" id="ARBA00004994"/>
    </source>
</evidence>
<sequence length="315" mass="34070">MPSGLRDNNLKTRRHPVSPEWTLLGCGALGGVFASLLTQSGQATRLLLRERHRATLHPGVDFTSLEGHTQLLAIERAFIDKPGSIKRLLVMTKAGQVISALTPLIGQLAAGVPIVLLHNGMGIADQVVALFPDNPVIAGVTSHGAMQSGHFVFRHTGKGETWLGPINEAARAHAHLADELASALGQAGWDEQILTRQWQKLAVNCAINPLTALYKLKNGELAGPRFADALQQICVEVADVMRAEGQSTGSEELLRRVMMVVELTADNYSSMYQDMEQGRETEIEAITGFLLNKAALHGIAVPVNQGLYQAVKEKR</sequence>
<dbReference type="EMBL" id="CP025706">
    <property type="protein sequence ID" value="AXB05868.1"/>
    <property type="molecule type" value="Genomic_DNA"/>
</dbReference>
<dbReference type="InterPro" id="IPR003710">
    <property type="entry name" value="ApbA"/>
</dbReference>
<dbReference type="InterPro" id="IPR013752">
    <property type="entry name" value="KPA_reductase"/>
</dbReference>
<evidence type="ECO:0000256" key="2">
    <source>
        <dbReference type="ARBA" id="ARBA00007870"/>
    </source>
</evidence>
<dbReference type="NCBIfam" id="TIGR00745">
    <property type="entry name" value="apbA_panE"/>
    <property type="match status" value="1"/>
</dbReference>
<dbReference type="EC" id="1.1.1.169" evidence="3 10"/>
<comment type="similarity">
    <text evidence="2 10">Belongs to the ketopantoate reductase family.</text>
</comment>
<keyword evidence="11" id="KW-0812">Transmembrane</keyword>
<feature type="domain" description="Ketopantoate reductase C-terminal" evidence="13">
    <location>
        <begin position="193"/>
        <end position="314"/>
    </location>
</feature>
<dbReference type="InterPro" id="IPR050838">
    <property type="entry name" value="Ketopantoate_reductase"/>
</dbReference>
<evidence type="ECO:0000313" key="14">
    <source>
        <dbReference type="EMBL" id="AXB05868.1"/>
    </source>
</evidence>
<evidence type="ECO:0000256" key="7">
    <source>
        <dbReference type="ARBA" id="ARBA00023002"/>
    </source>
</evidence>
<comment type="pathway">
    <text evidence="1 10">Cofactor biosynthesis; (R)-pantothenate biosynthesis; (R)-pantoate from 3-methyl-2-oxobutanoate: step 2/2.</text>
</comment>
<evidence type="ECO:0000313" key="15">
    <source>
        <dbReference type="EMBL" id="UZC84761.2"/>
    </source>
</evidence>
<dbReference type="InterPro" id="IPR013328">
    <property type="entry name" value="6PGD_dom2"/>
</dbReference>
<keyword evidence="11" id="KW-0472">Membrane</keyword>
<dbReference type="GO" id="GO:0015940">
    <property type="term" value="P:pantothenate biosynthetic process"/>
    <property type="evidence" value="ECO:0007669"/>
    <property type="project" value="UniProtKB-UniPathway"/>
</dbReference>
<dbReference type="InterPro" id="IPR013332">
    <property type="entry name" value="KPR_N"/>
</dbReference>
<evidence type="ECO:0000256" key="6">
    <source>
        <dbReference type="ARBA" id="ARBA00022857"/>
    </source>
</evidence>
<gene>
    <name evidence="14" type="ORF">C1C91_13450</name>
    <name evidence="15" type="ORF">OJY61_12965</name>
</gene>
<dbReference type="FunFam" id="1.10.1040.10:FF:000017">
    <property type="entry name" value="2-dehydropantoate 2-reductase"/>
    <property type="match status" value="1"/>
</dbReference>
<accession>A0A3G9IQ70</accession>
<keyword evidence="6 10" id="KW-0521">NADP</keyword>
<dbReference type="GO" id="GO:0008677">
    <property type="term" value="F:2-dehydropantoate 2-reductase activity"/>
    <property type="evidence" value="ECO:0007669"/>
    <property type="project" value="UniProtKB-EC"/>
</dbReference>
<dbReference type="InterPro" id="IPR036291">
    <property type="entry name" value="NAD(P)-bd_dom_sf"/>
</dbReference>
<evidence type="ECO:0000256" key="4">
    <source>
        <dbReference type="ARBA" id="ARBA00019465"/>
    </source>
</evidence>
<dbReference type="Gene3D" id="1.10.1040.10">
    <property type="entry name" value="N-(1-d-carboxylethyl)-l-norvaline Dehydrogenase, domain 2"/>
    <property type="match status" value="1"/>
</dbReference>
<proteinExistence type="inferred from homology"/>
<evidence type="ECO:0000256" key="3">
    <source>
        <dbReference type="ARBA" id="ARBA00013014"/>
    </source>
</evidence>
<dbReference type="UniPathway" id="UPA00028">
    <property type="reaction ID" value="UER00004"/>
</dbReference>
<reference evidence="14" key="1">
    <citation type="journal article" date="2019" name="J Environ">
        <title>Genetic characterization and potential molecular dissemination mechanism of tet (31) gene in Aeromonas caviae from an oxytetracycline wastewater treatment system.</title>
        <authorList>
            <person name="Shi Y."/>
            <person name="Tian Z."/>
            <person name="Leclercq S.O."/>
            <person name="Zhang H."/>
            <person name="Yang M."/>
            <person name="Zhang Y."/>
        </authorList>
    </citation>
    <scope>NUCLEOTIDE SEQUENCE</scope>
    <source>
        <strain evidence="14">T25-39</strain>
    </source>
</reference>
<dbReference type="Pfam" id="PF02558">
    <property type="entry name" value="ApbA"/>
    <property type="match status" value="1"/>
</dbReference>
<dbReference type="PANTHER" id="PTHR43765:SF2">
    <property type="entry name" value="2-DEHYDROPANTOATE 2-REDUCTASE"/>
    <property type="match status" value="1"/>
</dbReference>
<dbReference type="InterPro" id="IPR008927">
    <property type="entry name" value="6-PGluconate_DH-like_C_sf"/>
</dbReference>
<evidence type="ECO:0000256" key="5">
    <source>
        <dbReference type="ARBA" id="ARBA00022655"/>
    </source>
</evidence>
<evidence type="ECO:0000256" key="9">
    <source>
        <dbReference type="ARBA" id="ARBA00048793"/>
    </source>
</evidence>
<feature type="domain" description="Ketopantoate reductase N-terminal" evidence="12">
    <location>
        <begin position="22"/>
        <end position="167"/>
    </location>
</feature>
<dbReference type="Proteomes" id="UP000266778">
    <property type="component" value="Chromosome"/>
</dbReference>
<name>A0A3G9IQ70_AERCA</name>
<dbReference type="GO" id="GO:0005737">
    <property type="term" value="C:cytoplasm"/>
    <property type="evidence" value="ECO:0007669"/>
    <property type="project" value="TreeGrafter"/>
</dbReference>
<dbReference type="EMBL" id="CP110176">
    <property type="protein sequence ID" value="UZC84761.2"/>
    <property type="molecule type" value="Genomic_DNA"/>
</dbReference>
<dbReference type="AlphaFoldDB" id="A0A3G9IQ70"/>
<evidence type="ECO:0000256" key="10">
    <source>
        <dbReference type="RuleBase" id="RU362068"/>
    </source>
</evidence>
<dbReference type="SUPFAM" id="SSF48179">
    <property type="entry name" value="6-phosphogluconate dehydrogenase C-terminal domain-like"/>
    <property type="match status" value="1"/>
</dbReference>
<organism evidence="15 16">
    <name type="scientific">Aeromonas caviae</name>
    <name type="common">Aeromonas punctata</name>
    <dbReference type="NCBI Taxonomy" id="648"/>
    <lineage>
        <taxon>Bacteria</taxon>
        <taxon>Pseudomonadati</taxon>
        <taxon>Pseudomonadota</taxon>
        <taxon>Gammaproteobacteria</taxon>
        <taxon>Aeromonadales</taxon>
        <taxon>Aeromonadaceae</taxon>
        <taxon>Aeromonas</taxon>
    </lineage>
</organism>
<comment type="catalytic activity">
    <reaction evidence="9 10">
        <text>(R)-pantoate + NADP(+) = 2-dehydropantoate + NADPH + H(+)</text>
        <dbReference type="Rhea" id="RHEA:16233"/>
        <dbReference type="ChEBI" id="CHEBI:11561"/>
        <dbReference type="ChEBI" id="CHEBI:15378"/>
        <dbReference type="ChEBI" id="CHEBI:15980"/>
        <dbReference type="ChEBI" id="CHEBI:57783"/>
        <dbReference type="ChEBI" id="CHEBI:58349"/>
        <dbReference type="EC" id="1.1.1.169"/>
    </reaction>
</comment>
<evidence type="ECO:0000256" key="8">
    <source>
        <dbReference type="ARBA" id="ARBA00032024"/>
    </source>
</evidence>
<protein>
    <recommendedName>
        <fullName evidence="4 10">2-dehydropantoate 2-reductase</fullName>
        <ecNumber evidence="3 10">1.1.1.169</ecNumber>
    </recommendedName>
    <alternativeName>
        <fullName evidence="8 10">Ketopantoate reductase</fullName>
    </alternativeName>
</protein>
<reference evidence="15" key="2">
    <citation type="submission" date="2023-04" db="EMBL/GenBank/DDBJ databases">
        <title>Whole Genome Sequence of Multi-drug resistant Aeromonas caviae as a gut pathogen in newborn.</title>
        <authorList>
            <person name="Jadhav S.V."/>
            <person name="Saroj S.D."/>
            <person name="Saha U.B."/>
            <person name="Sen S."/>
            <person name="Kher A."/>
        </authorList>
    </citation>
    <scope>NUCLEOTIDE SEQUENCE</scope>
    <source>
        <strain evidence="15">SVJ23</strain>
    </source>
</reference>
<keyword evidence="11" id="KW-1133">Transmembrane helix</keyword>
<dbReference type="PANTHER" id="PTHR43765">
    <property type="entry name" value="2-DEHYDROPANTOATE 2-REDUCTASE-RELATED"/>
    <property type="match status" value="1"/>
</dbReference>
<feature type="transmembrane region" description="Helical" evidence="11">
    <location>
        <begin position="21"/>
        <end position="38"/>
    </location>
</feature>
<dbReference type="Gene3D" id="3.40.50.720">
    <property type="entry name" value="NAD(P)-binding Rossmann-like Domain"/>
    <property type="match status" value="1"/>
</dbReference>
<evidence type="ECO:0000259" key="13">
    <source>
        <dbReference type="Pfam" id="PF08546"/>
    </source>
</evidence>
<evidence type="ECO:0000313" key="16">
    <source>
        <dbReference type="Proteomes" id="UP001163285"/>
    </source>
</evidence>
<comment type="function">
    <text evidence="10">Catalyzes the NADPH-dependent reduction of ketopantoate into pantoic acid.</text>
</comment>
<evidence type="ECO:0000256" key="11">
    <source>
        <dbReference type="SAM" id="Phobius"/>
    </source>
</evidence>
<keyword evidence="5 10" id="KW-0566">Pantothenate biosynthesis</keyword>
<keyword evidence="7 10" id="KW-0560">Oxidoreductase</keyword>
<evidence type="ECO:0000259" key="12">
    <source>
        <dbReference type="Pfam" id="PF02558"/>
    </source>
</evidence>
<dbReference type="Pfam" id="PF08546">
    <property type="entry name" value="ApbA_C"/>
    <property type="match status" value="1"/>
</dbReference>
<dbReference type="SUPFAM" id="SSF51735">
    <property type="entry name" value="NAD(P)-binding Rossmann-fold domains"/>
    <property type="match status" value="1"/>
</dbReference>
<dbReference type="GO" id="GO:0050661">
    <property type="term" value="F:NADP binding"/>
    <property type="evidence" value="ECO:0007669"/>
    <property type="project" value="TreeGrafter"/>
</dbReference>
<dbReference type="Proteomes" id="UP001163285">
    <property type="component" value="Chromosome"/>
</dbReference>